<sequence>MSPGSDWFGLMVSVLPVGVAVAWAAMRFLRVDRTVPPRFHGRALLIIGVLFAAAVLLVLAAMVSGPGRHFGDGPAFALILLATLLAGNAFLGFIVLTLLRIFPQAPRAPGA</sequence>
<accession>A0A6I4P4D8</accession>
<keyword evidence="1" id="KW-1133">Transmembrane helix</keyword>
<organism evidence="2 3">
    <name type="scientific">Agromyces seonyuensis</name>
    <dbReference type="NCBI Taxonomy" id="2662446"/>
    <lineage>
        <taxon>Bacteria</taxon>
        <taxon>Bacillati</taxon>
        <taxon>Actinomycetota</taxon>
        <taxon>Actinomycetes</taxon>
        <taxon>Micrococcales</taxon>
        <taxon>Microbacteriaceae</taxon>
        <taxon>Agromyces</taxon>
    </lineage>
</organism>
<feature type="transmembrane region" description="Helical" evidence="1">
    <location>
        <begin position="75"/>
        <end position="99"/>
    </location>
</feature>
<feature type="transmembrane region" description="Helical" evidence="1">
    <location>
        <begin position="41"/>
        <end position="63"/>
    </location>
</feature>
<reference evidence="2 3" key="1">
    <citation type="submission" date="2019-12" db="EMBL/GenBank/DDBJ databases">
        <authorList>
            <person name="Kim Y.S."/>
        </authorList>
    </citation>
    <scope>NUCLEOTIDE SEQUENCE [LARGE SCALE GENOMIC DNA]</scope>
    <source>
        <strain evidence="2 3">MMS17-SY077</strain>
    </source>
</reference>
<keyword evidence="1" id="KW-0812">Transmembrane</keyword>
<dbReference type="AlphaFoldDB" id="A0A6I4P4D8"/>
<dbReference type="RefSeq" id="WP_160425130.1">
    <property type="nucleotide sequence ID" value="NZ_WSTA01000049.1"/>
</dbReference>
<dbReference type="Proteomes" id="UP000438182">
    <property type="component" value="Unassembled WGS sequence"/>
</dbReference>
<gene>
    <name evidence="2" type="ORF">GB864_11400</name>
</gene>
<evidence type="ECO:0000313" key="3">
    <source>
        <dbReference type="Proteomes" id="UP000438182"/>
    </source>
</evidence>
<keyword evidence="3" id="KW-1185">Reference proteome</keyword>
<feature type="transmembrane region" description="Helical" evidence="1">
    <location>
        <begin position="6"/>
        <end position="29"/>
    </location>
</feature>
<keyword evidence="1" id="KW-0472">Membrane</keyword>
<dbReference type="EMBL" id="WSTA01000049">
    <property type="protein sequence ID" value="MWB99149.1"/>
    <property type="molecule type" value="Genomic_DNA"/>
</dbReference>
<evidence type="ECO:0000313" key="2">
    <source>
        <dbReference type="EMBL" id="MWB99149.1"/>
    </source>
</evidence>
<name>A0A6I4P4D8_9MICO</name>
<comment type="caution">
    <text evidence="2">The sequence shown here is derived from an EMBL/GenBank/DDBJ whole genome shotgun (WGS) entry which is preliminary data.</text>
</comment>
<evidence type="ECO:0000256" key="1">
    <source>
        <dbReference type="SAM" id="Phobius"/>
    </source>
</evidence>
<proteinExistence type="predicted"/>
<protein>
    <submittedName>
        <fullName evidence="2">Uncharacterized protein</fullName>
    </submittedName>
</protein>